<dbReference type="InterPro" id="IPR012001">
    <property type="entry name" value="Thiamin_PyroP_enz_TPP-bd_dom"/>
</dbReference>
<dbReference type="InterPro" id="IPR029035">
    <property type="entry name" value="DHS-like_NAD/FAD-binding_dom"/>
</dbReference>
<evidence type="ECO:0000313" key="5">
    <source>
        <dbReference type="EMBL" id="GAG99622.1"/>
    </source>
</evidence>
<evidence type="ECO:0000259" key="4">
    <source>
        <dbReference type="Pfam" id="PF02776"/>
    </source>
</evidence>
<dbReference type="FunFam" id="3.40.50.970:FF:000007">
    <property type="entry name" value="Acetolactate synthase"/>
    <property type="match status" value="1"/>
</dbReference>
<dbReference type="GO" id="GO:0003984">
    <property type="term" value="F:acetolactate synthase activity"/>
    <property type="evidence" value="ECO:0007669"/>
    <property type="project" value="TreeGrafter"/>
</dbReference>
<accession>X1D3D3</accession>
<dbReference type="Gene3D" id="3.40.50.1220">
    <property type="entry name" value="TPP-binding domain"/>
    <property type="match status" value="1"/>
</dbReference>
<comment type="caution">
    <text evidence="5">The sequence shown here is derived from an EMBL/GenBank/DDBJ whole genome shotgun (WGS) entry which is preliminary data.</text>
</comment>
<dbReference type="PANTHER" id="PTHR18968:SF166">
    <property type="entry name" value="2-HYDROXYACYL-COA LYASE 2"/>
    <property type="match status" value="1"/>
</dbReference>
<dbReference type="EMBL" id="BART01020062">
    <property type="protein sequence ID" value="GAG99622.1"/>
    <property type="molecule type" value="Genomic_DNA"/>
</dbReference>
<dbReference type="InterPro" id="IPR012000">
    <property type="entry name" value="Thiamin_PyroP_enz_cen_dom"/>
</dbReference>
<evidence type="ECO:0000256" key="1">
    <source>
        <dbReference type="ARBA" id="ARBA00001964"/>
    </source>
</evidence>
<dbReference type="InterPro" id="IPR045229">
    <property type="entry name" value="TPP_enz"/>
</dbReference>
<dbReference type="GO" id="GO:0009097">
    <property type="term" value="P:isoleucine biosynthetic process"/>
    <property type="evidence" value="ECO:0007669"/>
    <property type="project" value="TreeGrafter"/>
</dbReference>
<feature type="non-terminal residue" evidence="5">
    <location>
        <position position="258"/>
    </location>
</feature>
<dbReference type="AlphaFoldDB" id="X1D3D3"/>
<feature type="domain" description="Thiamine pyrophosphate enzyme N-terminal TPP-binding" evidence="4">
    <location>
        <begin position="10"/>
        <end position="130"/>
    </location>
</feature>
<dbReference type="SUPFAM" id="SSF52518">
    <property type="entry name" value="Thiamin diphosphate-binding fold (THDP-binding)"/>
    <property type="match status" value="1"/>
</dbReference>
<dbReference type="GO" id="GO:0005948">
    <property type="term" value="C:acetolactate synthase complex"/>
    <property type="evidence" value="ECO:0007669"/>
    <property type="project" value="TreeGrafter"/>
</dbReference>
<dbReference type="GO" id="GO:0030976">
    <property type="term" value="F:thiamine pyrophosphate binding"/>
    <property type="evidence" value="ECO:0007669"/>
    <property type="project" value="InterPro"/>
</dbReference>
<protein>
    <recommendedName>
        <fullName evidence="6">Thiamine pyrophosphate enzyme N-terminal TPP-binding domain-containing protein</fullName>
    </recommendedName>
</protein>
<dbReference type="GO" id="GO:0000287">
    <property type="term" value="F:magnesium ion binding"/>
    <property type="evidence" value="ECO:0007669"/>
    <property type="project" value="InterPro"/>
</dbReference>
<feature type="domain" description="Thiamine pyrophosphate enzyme central" evidence="3">
    <location>
        <begin position="206"/>
        <end position="258"/>
    </location>
</feature>
<sequence length="258" mass="27571">MSKQNVSPLDGGDLVVKSLLKEGITKIFGLVGGELLRIYDAIERYGREEGIDTVMVRHEQAAGHMADAWARATGGLGVCLGTAGPGVAHLVPAVVTAWADSIPLLVIGAQIARMFDDTGILQGGLDQMKLMEPITKLQISVEEPYEIPKAIQRAIKVAMSGRRGPVFLEFRETALVRKASEEDLQNIMNPEQYRPLERPIGNPVAIKKAIVILKTAKKPLIVAGGGIHASDASSELIKLSTTYKIPCGTSINGVGAID</sequence>
<dbReference type="GO" id="GO:0009099">
    <property type="term" value="P:L-valine biosynthetic process"/>
    <property type="evidence" value="ECO:0007669"/>
    <property type="project" value="TreeGrafter"/>
</dbReference>
<reference evidence="5" key="1">
    <citation type="journal article" date="2014" name="Front. Microbiol.">
        <title>High frequency of phylogenetically diverse reductive dehalogenase-homologous genes in deep subseafloor sedimentary metagenomes.</title>
        <authorList>
            <person name="Kawai M."/>
            <person name="Futagami T."/>
            <person name="Toyoda A."/>
            <person name="Takaki Y."/>
            <person name="Nishi S."/>
            <person name="Hori S."/>
            <person name="Arai W."/>
            <person name="Tsubouchi T."/>
            <person name="Morono Y."/>
            <person name="Uchiyama I."/>
            <person name="Ito T."/>
            <person name="Fujiyama A."/>
            <person name="Inagaki F."/>
            <person name="Takami H."/>
        </authorList>
    </citation>
    <scope>NUCLEOTIDE SEQUENCE</scope>
    <source>
        <strain evidence="5">Expedition CK06-06</strain>
    </source>
</reference>
<dbReference type="GO" id="GO:0050660">
    <property type="term" value="F:flavin adenine dinucleotide binding"/>
    <property type="evidence" value="ECO:0007669"/>
    <property type="project" value="TreeGrafter"/>
</dbReference>
<evidence type="ECO:0000259" key="3">
    <source>
        <dbReference type="Pfam" id="PF00205"/>
    </source>
</evidence>
<evidence type="ECO:0008006" key="6">
    <source>
        <dbReference type="Google" id="ProtNLM"/>
    </source>
</evidence>
<dbReference type="Pfam" id="PF02776">
    <property type="entry name" value="TPP_enzyme_N"/>
    <property type="match status" value="1"/>
</dbReference>
<evidence type="ECO:0000256" key="2">
    <source>
        <dbReference type="ARBA" id="ARBA00007812"/>
    </source>
</evidence>
<dbReference type="Pfam" id="PF00205">
    <property type="entry name" value="TPP_enzyme_M"/>
    <property type="match status" value="1"/>
</dbReference>
<gene>
    <name evidence="5" type="ORF">S01H4_37358</name>
</gene>
<comment type="similarity">
    <text evidence="2">Belongs to the TPP enzyme family.</text>
</comment>
<dbReference type="CDD" id="cd07035">
    <property type="entry name" value="TPP_PYR_POX_like"/>
    <property type="match status" value="1"/>
</dbReference>
<organism evidence="5">
    <name type="scientific">marine sediment metagenome</name>
    <dbReference type="NCBI Taxonomy" id="412755"/>
    <lineage>
        <taxon>unclassified sequences</taxon>
        <taxon>metagenomes</taxon>
        <taxon>ecological metagenomes</taxon>
    </lineage>
</organism>
<proteinExistence type="inferred from homology"/>
<dbReference type="InterPro" id="IPR029061">
    <property type="entry name" value="THDP-binding"/>
</dbReference>
<dbReference type="SUPFAM" id="SSF52467">
    <property type="entry name" value="DHS-like NAD/FAD-binding domain"/>
    <property type="match status" value="1"/>
</dbReference>
<dbReference type="Gene3D" id="3.40.50.970">
    <property type="match status" value="1"/>
</dbReference>
<comment type="cofactor">
    <cofactor evidence="1">
        <name>thiamine diphosphate</name>
        <dbReference type="ChEBI" id="CHEBI:58937"/>
    </cofactor>
</comment>
<dbReference type="PANTHER" id="PTHR18968">
    <property type="entry name" value="THIAMINE PYROPHOSPHATE ENZYMES"/>
    <property type="match status" value="1"/>
</dbReference>
<name>X1D3D3_9ZZZZ</name>